<feature type="transmembrane region" description="Helical" evidence="1">
    <location>
        <begin position="56"/>
        <end position="78"/>
    </location>
</feature>
<evidence type="ECO:0000313" key="2">
    <source>
        <dbReference type="EMBL" id="KFP75121.1"/>
    </source>
</evidence>
<feature type="non-terminal residue" evidence="2">
    <location>
        <position position="85"/>
    </location>
</feature>
<keyword evidence="1" id="KW-0812">Transmembrane</keyword>
<protein>
    <submittedName>
        <fullName evidence="2">Uncharacterized protein</fullName>
    </submittedName>
</protein>
<keyword evidence="3" id="KW-1185">Reference proteome</keyword>
<proteinExistence type="predicted"/>
<dbReference type="EMBL" id="KK829174">
    <property type="protein sequence ID" value="KFP75121.1"/>
    <property type="molecule type" value="Genomic_DNA"/>
</dbReference>
<accession>A0A091MKV8</accession>
<sequence>MDAIHKLKIFVMFLSLATFMGMVILNAGNATGIYKGLFRTTPGNISSKYSTDFTPAGWTFLIWNVIYAWQLAWLLYALSGICRRY</sequence>
<dbReference type="AlphaFoldDB" id="A0A091MKV8"/>
<reference evidence="2 3" key="1">
    <citation type="submission" date="2014-04" db="EMBL/GenBank/DDBJ databases">
        <title>Genome evolution of avian class.</title>
        <authorList>
            <person name="Zhang G."/>
            <person name="Li C."/>
        </authorList>
    </citation>
    <scope>NUCLEOTIDE SEQUENCE [LARGE SCALE GENOMIC DNA]</scope>
    <source>
        <strain evidence="2">BGI_N310</strain>
    </source>
</reference>
<keyword evidence="1" id="KW-1133">Transmembrane helix</keyword>
<organism evidence="2 3">
    <name type="scientific">Acanthisitta chloris</name>
    <name type="common">rifleman</name>
    <dbReference type="NCBI Taxonomy" id="57068"/>
    <lineage>
        <taxon>Eukaryota</taxon>
        <taxon>Metazoa</taxon>
        <taxon>Chordata</taxon>
        <taxon>Craniata</taxon>
        <taxon>Vertebrata</taxon>
        <taxon>Euteleostomi</taxon>
        <taxon>Archelosauria</taxon>
        <taxon>Archosauria</taxon>
        <taxon>Dinosauria</taxon>
        <taxon>Saurischia</taxon>
        <taxon>Theropoda</taxon>
        <taxon>Coelurosauria</taxon>
        <taxon>Aves</taxon>
        <taxon>Neognathae</taxon>
        <taxon>Neoaves</taxon>
        <taxon>Telluraves</taxon>
        <taxon>Australaves</taxon>
        <taxon>Passeriformes</taxon>
        <taxon>Acanthisittidae</taxon>
        <taxon>Acanthisitta</taxon>
    </lineage>
</organism>
<evidence type="ECO:0000313" key="3">
    <source>
        <dbReference type="Proteomes" id="UP000053537"/>
    </source>
</evidence>
<gene>
    <name evidence="2" type="ORF">N310_01199</name>
</gene>
<name>A0A091MKV8_9PASS</name>
<dbReference type="PANTHER" id="PTHR33802:SF4">
    <property type="entry name" value="SI:DKEY-29D8.3"/>
    <property type="match status" value="1"/>
</dbReference>
<feature type="transmembrane region" description="Helical" evidence="1">
    <location>
        <begin position="7"/>
        <end position="28"/>
    </location>
</feature>
<dbReference type="PANTHER" id="PTHR33802">
    <property type="entry name" value="SI:CH211-161H7.5-RELATED"/>
    <property type="match status" value="1"/>
</dbReference>
<keyword evidence="1" id="KW-0472">Membrane</keyword>
<dbReference type="Proteomes" id="UP000053537">
    <property type="component" value="Unassembled WGS sequence"/>
</dbReference>
<evidence type="ECO:0000256" key="1">
    <source>
        <dbReference type="SAM" id="Phobius"/>
    </source>
</evidence>